<protein>
    <submittedName>
        <fullName evidence="1">Uncharacterized protein</fullName>
    </submittedName>
</protein>
<proteinExistence type="predicted"/>
<keyword evidence="2" id="KW-1185">Reference proteome</keyword>
<evidence type="ECO:0000313" key="2">
    <source>
        <dbReference type="Proteomes" id="UP000185669"/>
    </source>
</evidence>
<sequence>MKRVLIFTAIILLIFTFNISAKEADQTNTDPETENLKSLDLSQEKSFSDSAREELLGIASQFESTTNIEDIEIDNSSFNLTGNGSQQNTGLQLLSDLNFNTDYSQQIIDDEVISETQLQLEYAINSRALIRAGYSLANREWWEVQSVNSSTVDSEANPNLTINSEENLLTPASSERVFREENESRRSLGLAYQTSDRLTVSADFIENNDLNTFNDDYDLNADTTVFGLQYNDPMGTIRASYQIDLNDELTQRITGVELDFNNLATFSASYKLLNPEDLESTLKSQTAWDLGLGVTFDENYGLNLGYELIENDENKDDSERNISASFEINF</sequence>
<accession>A0A1N7A3K9</accession>
<organism evidence="1 2">
    <name type="scientific">Halanaerobium kushneri</name>
    <dbReference type="NCBI Taxonomy" id="56779"/>
    <lineage>
        <taxon>Bacteria</taxon>
        <taxon>Bacillati</taxon>
        <taxon>Bacillota</taxon>
        <taxon>Clostridia</taxon>
        <taxon>Halanaerobiales</taxon>
        <taxon>Halanaerobiaceae</taxon>
        <taxon>Halanaerobium</taxon>
    </lineage>
</organism>
<reference evidence="2" key="1">
    <citation type="submission" date="2017-01" db="EMBL/GenBank/DDBJ databases">
        <authorList>
            <person name="Varghese N."/>
            <person name="Submissions S."/>
        </authorList>
    </citation>
    <scope>NUCLEOTIDE SEQUENCE [LARGE SCALE GENOMIC DNA]</scope>
    <source>
        <strain evidence="2">ATCC 700103</strain>
    </source>
</reference>
<dbReference type="EMBL" id="FTNC01000021">
    <property type="protein sequence ID" value="SIR33740.1"/>
    <property type="molecule type" value="Genomic_DNA"/>
</dbReference>
<evidence type="ECO:0000313" key="1">
    <source>
        <dbReference type="EMBL" id="SIR33740.1"/>
    </source>
</evidence>
<gene>
    <name evidence="1" type="ORF">SAMN05421834_12117</name>
</gene>
<dbReference type="STRING" id="56779.SAMN05421834_12117"/>
<dbReference type="OrthoDB" id="2111365at2"/>
<dbReference type="Proteomes" id="UP000185669">
    <property type="component" value="Unassembled WGS sequence"/>
</dbReference>
<dbReference type="RefSeq" id="WP_076545700.1">
    <property type="nucleotide sequence ID" value="NZ_FTNC01000021.1"/>
</dbReference>
<dbReference type="AlphaFoldDB" id="A0A1N7A3K9"/>
<dbReference type="SUPFAM" id="SSF56935">
    <property type="entry name" value="Porins"/>
    <property type="match status" value="1"/>
</dbReference>
<name>A0A1N7A3K9_9FIRM</name>